<gene>
    <name evidence="2" type="ORF">TCDM_09064</name>
</gene>
<evidence type="ECO:0000313" key="2">
    <source>
        <dbReference type="EMBL" id="ESS63196.1"/>
    </source>
</evidence>
<organism evidence="2 3">
    <name type="scientific">Trypanosoma cruzi Dm28c</name>
    <dbReference type="NCBI Taxonomy" id="1416333"/>
    <lineage>
        <taxon>Eukaryota</taxon>
        <taxon>Discoba</taxon>
        <taxon>Euglenozoa</taxon>
        <taxon>Kinetoplastea</taxon>
        <taxon>Metakinetoplastina</taxon>
        <taxon>Trypanosomatida</taxon>
        <taxon>Trypanosomatidae</taxon>
        <taxon>Trypanosoma</taxon>
        <taxon>Schizotrypanum</taxon>
    </lineage>
</organism>
<accession>V5D6X0</accession>
<dbReference type="VEuPathDB" id="TriTrypDB:TCDM_09064"/>
<keyword evidence="1" id="KW-1133">Transmembrane helix</keyword>
<sequence length="235" mass="26736">MRIVCSSGQLRVRWLCPHLPRVAFAVGSRCLMSIVPLVLSMLTWCCAWLLCLAVCGHCRAPRWRMAVQSLAPCNLPVSFISRTHRHPHCRASVGLCCRVHLPAHGRPQRGEECCRCAWWCARRMPRWLRGSTKTATTLMAWNCRITMGTGGRWSRTDRSAKLGMSEWRRLGCRLLQKKRSAPNMSEYRHMLCTLGVSVKHCTSDRYSSGRCLGSIHEAQPNARRTVAPSLIPHWM</sequence>
<comment type="caution">
    <text evidence="2">The sequence shown here is derived from an EMBL/GenBank/DDBJ whole genome shotgun (WGS) entry which is preliminary data.</text>
</comment>
<proteinExistence type="predicted"/>
<dbReference type="AlphaFoldDB" id="V5D6X0"/>
<reference evidence="2 3" key="1">
    <citation type="journal article" date="2014" name="Genome Announc.">
        <title>Trypanosoma cruzi Clone Dm28c Draft Genome Sequence.</title>
        <authorList>
            <person name="Grisard E.C."/>
            <person name="Teixeira S.M."/>
            <person name="de Almeida L.G."/>
            <person name="Stoco P.H."/>
            <person name="Gerber A.L."/>
            <person name="Talavera-Lopez C."/>
            <person name="Lima O.C."/>
            <person name="Andersson B."/>
            <person name="de Vasconcelos A.T."/>
        </authorList>
    </citation>
    <scope>NUCLEOTIDE SEQUENCE [LARGE SCALE GENOMIC DNA]</scope>
    <source>
        <strain evidence="2 3">Dm28c</strain>
    </source>
</reference>
<keyword evidence="1" id="KW-0812">Transmembrane</keyword>
<dbReference type="Proteomes" id="UP000017861">
    <property type="component" value="Unassembled WGS sequence"/>
</dbReference>
<name>V5D6X0_TRYCR</name>
<evidence type="ECO:0000256" key="1">
    <source>
        <dbReference type="SAM" id="Phobius"/>
    </source>
</evidence>
<evidence type="ECO:0000313" key="3">
    <source>
        <dbReference type="Proteomes" id="UP000017861"/>
    </source>
</evidence>
<keyword evidence="1" id="KW-0472">Membrane</keyword>
<dbReference type="EMBL" id="AYLP01000139">
    <property type="protein sequence ID" value="ESS63196.1"/>
    <property type="molecule type" value="Genomic_DNA"/>
</dbReference>
<protein>
    <submittedName>
        <fullName evidence="2">Uncharacterized protein</fullName>
    </submittedName>
</protein>
<feature type="transmembrane region" description="Helical" evidence="1">
    <location>
        <begin position="34"/>
        <end position="55"/>
    </location>
</feature>